<keyword evidence="2" id="KW-1185">Reference proteome</keyword>
<dbReference type="OrthoDB" id="6402335at2"/>
<accession>A0A3B7ME38</accession>
<dbReference type="AlphaFoldDB" id="A0A3B7ME38"/>
<name>A0A3B7ME38_9BACT</name>
<sequence>MLSLAFFAGKSTIMKRSMMAGVCFLLMTSLAAGQPFRSTARNKEIGIQFYKNIEFLGAVFFMGSMAAEANQENARMPDGKRKGDWFAYDLSLYKKYQSFVNHPDLLIMAGFGERSEGSILARLLIHLDEFPRAVIRPEKDGPYLRPFLRQGDSAASIKEVVEFVAAANRLYKAMDFEVYFRDHVPFYEKALSEIRSVLPDARLITTMEQYYRQSFARYALIPSLTIPAGMAFGVNYTAAGNTTIMNLFGPFALQQFSDTAALNMGFADSNHIRELSTHEFGHSFSNPAVALIPPALVKETARLFGPVREAMENQGYNTWSACLYEYFVRAGEVVIARKLGRQASAERLLKYYVEGRRFVHLPLVIAELEKYDRDPRITYQQAVINAMEKLKTQP</sequence>
<proteinExistence type="predicted"/>
<reference evidence="1 2" key="1">
    <citation type="submission" date="2018-09" db="EMBL/GenBank/DDBJ databases">
        <title>Genome sequencing of strain 6GH32-13.</title>
        <authorList>
            <person name="Weon H.-Y."/>
            <person name="Heo J."/>
            <person name="Kwon S.-W."/>
        </authorList>
    </citation>
    <scope>NUCLEOTIDE SEQUENCE [LARGE SCALE GENOMIC DNA]</scope>
    <source>
        <strain evidence="1 2">5GH32-13</strain>
    </source>
</reference>
<dbReference type="InterPro" id="IPR032560">
    <property type="entry name" value="DUF4932"/>
</dbReference>
<evidence type="ECO:0000313" key="1">
    <source>
        <dbReference type="EMBL" id="AXY72584.1"/>
    </source>
</evidence>
<dbReference type="Pfam" id="PF16286">
    <property type="entry name" value="DUF4932"/>
    <property type="match status" value="1"/>
</dbReference>
<gene>
    <name evidence="1" type="ORF">D3H65_00705</name>
</gene>
<protein>
    <submittedName>
        <fullName evidence="1">DUF4932 domain-containing protein</fullName>
    </submittedName>
</protein>
<organism evidence="1 2">
    <name type="scientific">Paraflavitalea soli</name>
    <dbReference type="NCBI Taxonomy" id="2315862"/>
    <lineage>
        <taxon>Bacteria</taxon>
        <taxon>Pseudomonadati</taxon>
        <taxon>Bacteroidota</taxon>
        <taxon>Chitinophagia</taxon>
        <taxon>Chitinophagales</taxon>
        <taxon>Chitinophagaceae</taxon>
        <taxon>Paraflavitalea</taxon>
    </lineage>
</organism>
<evidence type="ECO:0000313" key="2">
    <source>
        <dbReference type="Proteomes" id="UP000263900"/>
    </source>
</evidence>
<dbReference type="Proteomes" id="UP000263900">
    <property type="component" value="Chromosome"/>
</dbReference>
<dbReference type="KEGG" id="pseg:D3H65_00705"/>
<dbReference type="EMBL" id="CP032157">
    <property type="protein sequence ID" value="AXY72584.1"/>
    <property type="molecule type" value="Genomic_DNA"/>
</dbReference>